<keyword evidence="2 6" id="KW-0285">Flavoprotein</keyword>
<feature type="binding site" evidence="6">
    <location>
        <position position="287"/>
    </location>
    <ligand>
        <name>FAD</name>
        <dbReference type="ChEBI" id="CHEBI:57692"/>
    </ligand>
</feature>
<evidence type="ECO:0000256" key="6">
    <source>
        <dbReference type="HAMAP-Rule" id="MF_01685"/>
    </source>
</evidence>
<dbReference type="HAMAP" id="MF_01685">
    <property type="entry name" value="FENR2"/>
    <property type="match status" value="1"/>
</dbReference>
<keyword evidence="4 6" id="KW-0521">NADP</keyword>
<feature type="binding site" evidence="6">
    <location>
        <position position="44"/>
    </location>
    <ligand>
        <name>FAD</name>
        <dbReference type="ChEBI" id="CHEBI:57692"/>
    </ligand>
</feature>
<feature type="binding site" evidence="6">
    <location>
        <position position="327"/>
    </location>
    <ligand>
        <name>FAD</name>
        <dbReference type="ChEBI" id="CHEBI:57692"/>
    </ligand>
</feature>
<keyword evidence="5 6" id="KW-0560">Oxidoreductase</keyword>
<feature type="binding site" evidence="6">
    <location>
        <position position="17"/>
    </location>
    <ligand>
        <name>FAD</name>
        <dbReference type="ChEBI" id="CHEBI:57692"/>
    </ligand>
</feature>
<reference evidence="8 9" key="1">
    <citation type="submission" date="2022-04" db="EMBL/GenBank/DDBJ databases">
        <title>Gracilibacillus sp. isolated from saltern.</title>
        <authorList>
            <person name="Won M."/>
            <person name="Lee C.-M."/>
            <person name="Woen H.-Y."/>
            <person name="Kwon S.-W."/>
        </authorList>
    </citation>
    <scope>NUCLEOTIDE SEQUENCE [LARGE SCALE GENOMIC DNA]</scope>
    <source>
        <strain evidence="8 9">SSPM10-3</strain>
    </source>
</reference>
<comment type="similarity">
    <text evidence="6">Belongs to the ferredoxin--NADP reductase type 2 family.</text>
</comment>
<dbReference type="PRINTS" id="PR00368">
    <property type="entry name" value="FADPNR"/>
</dbReference>
<keyword evidence="3 6" id="KW-0274">FAD</keyword>
<evidence type="ECO:0000313" key="8">
    <source>
        <dbReference type="EMBL" id="UOQ84204.1"/>
    </source>
</evidence>
<dbReference type="InterPro" id="IPR023753">
    <property type="entry name" value="FAD/NAD-binding_dom"/>
</dbReference>
<feature type="binding site" evidence="6">
    <location>
        <position position="89"/>
    </location>
    <ligand>
        <name>FAD</name>
        <dbReference type="ChEBI" id="CHEBI:57692"/>
    </ligand>
</feature>
<dbReference type="SUPFAM" id="SSF51905">
    <property type="entry name" value="FAD/NAD(P)-binding domain"/>
    <property type="match status" value="2"/>
</dbReference>
<dbReference type="InterPro" id="IPR036188">
    <property type="entry name" value="FAD/NAD-bd_sf"/>
</dbReference>
<organism evidence="8 9">
    <name type="scientific">Gracilibacillus salinarum</name>
    <dbReference type="NCBI Taxonomy" id="2932255"/>
    <lineage>
        <taxon>Bacteria</taxon>
        <taxon>Bacillati</taxon>
        <taxon>Bacillota</taxon>
        <taxon>Bacilli</taxon>
        <taxon>Bacillales</taxon>
        <taxon>Bacillaceae</taxon>
        <taxon>Gracilibacillus</taxon>
    </lineage>
</organism>
<dbReference type="EMBL" id="CP095071">
    <property type="protein sequence ID" value="UOQ84204.1"/>
    <property type="molecule type" value="Genomic_DNA"/>
</dbReference>
<keyword evidence="9" id="KW-1185">Reference proteome</keyword>
<feature type="binding site" evidence="6">
    <location>
        <position position="49"/>
    </location>
    <ligand>
        <name>FAD</name>
        <dbReference type="ChEBI" id="CHEBI:57692"/>
    </ligand>
</feature>
<dbReference type="Gene3D" id="3.50.50.60">
    <property type="entry name" value="FAD/NAD(P)-binding domain"/>
    <property type="match status" value="2"/>
</dbReference>
<comment type="cofactor">
    <cofactor evidence="6">
        <name>FAD</name>
        <dbReference type="ChEBI" id="CHEBI:57692"/>
    </cofactor>
    <text evidence="6">Binds 1 FAD per subunit.</text>
</comment>
<dbReference type="InterPro" id="IPR050097">
    <property type="entry name" value="Ferredoxin-NADP_redctase_2"/>
</dbReference>
<dbReference type="PRINTS" id="PR00469">
    <property type="entry name" value="PNDRDTASEII"/>
</dbReference>
<dbReference type="EC" id="1.18.1.2" evidence="6"/>
<evidence type="ECO:0000256" key="4">
    <source>
        <dbReference type="ARBA" id="ARBA00022857"/>
    </source>
</evidence>
<gene>
    <name evidence="8" type="ORF">MUN87_16030</name>
</gene>
<feature type="domain" description="FAD/NAD(P)-binding" evidence="7">
    <location>
        <begin position="7"/>
        <end position="308"/>
    </location>
</feature>
<evidence type="ECO:0000256" key="2">
    <source>
        <dbReference type="ARBA" id="ARBA00022630"/>
    </source>
</evidence>
<feature type="binding site" evidence="6">
    <location>
        <position position="36"/>
    </location>
    <ligand>
        <name>FAD</name>
        <dbReference type="ChEBI" id="CHEBI:57692"/>
    </ligand>
</feature>
<comment type="catalytic activity">
    <reaction evidence="6">
        <text>2 reduced [2Fe-2S]-[ferredoxin] + NADP(+) + H(+) = 2 oxidized [2Fe-2S]-[ferredoxin] + NADPH</text>
        <dbReference type="Rhea" id="RHEA:20125"/>
        <dbReference type="Rhea" id="RHEA-COMP:10000"/>
        <dbReference type="Rhea" id="RHEA-COMP:10001"/>
        <dbReference type="ChEBI" id="CHEBI:15378"/>
        <dbReference type="ChEBI" id="CHEBI:33737"/>
        <dbReference type="ChEBI" id="CHEBI:33738"/>
        <dbReference type="ChEBI" id="CHEBI:57783"/>
        <dbReference type="ChEBI" id="CHEBI:58349"/>
        <dbReference type="EC" id="1.18.1.2"/>
    </reaction>
</comment>
<evidence type="ECO:0000256" key="3">
    <source>
        <dbReference type="ARBA" id="ARBA00022827"/>
    </source>
</evidence>
<dbReference type="Proteomes" id="UP000831537">
    <property type="component" value="Chromosome"/>
</dbReference>
<proteinExistence type="inferred from homology"/>
<comment type="subunit">
    <text evidence="1 6">Homodimer.</text>
</comment>
<evidence type="ECO:0000313" key="9">
    <source>
        <dbReference type="Proteomes" id="UP000831537"/>
    </source>
</evidence>
<evidence type="ECO:0000256" key="5">
    <source>
        <dbReference type="ARBA" id="ARBA00023002"/>
    </source>
</evidence>
<dbReference type="InterPro" id="IPR022890">
    <property type="entry name" value="Fd--NADP_Rdtase_type_2"/>
</dbReference>
<accession>A0ABY4GIZ3</accession>
<feature type="binding site" evidence="6">
    <location>
        <position position="123"/>
    </location>
    <ligand>
        <name>FAD</name>
        <dbReference type="ChEBI" id="CHEBI:57692"/>
    </ligand>
</feature>
<evidence type="ECO:0000256" key="1">
    <source>
        <dbReference type="ARBA" id="ARBA00011738"/>
    </source>
</evidence>
<dbReference type="RefSeq" id="WP_244741649.1">
    <property type="nucleotide sequence ID" value="NZ_CP095071.1"/>
</dbReference>
<protein>
    <recommendedName>
        <fullName evidence="6">Ferredoxin--NADP reductase</fullName>
        <shortName evidence="6">FNR</shortName>
        <shortName evidence="6">Fd-NADP(+) reductase</shortName>
        <ecNumber evidence="6">1.18.1.2</ecNumber>
    </recommendedName>
</protein>
<name>A0ABY4GIZ3_9BACI</name>
<sequence length="332" mass="36940">MGQNEVFDVTIIGGGTTGLFAAYYATMRNLKVKLIESQDQFGGKVMQFFPEKLIYDIGGYPDVSGDTLVKQMIQQVNRHQPVMLTKTWVETIDRVDDHFVLETLDGMQHVTKAVVLATGSGTFHTKKPDNWDDLPFPEYRDSVATNLMDEDKYEGKDVVIASNNRQAIVWALHLEGKAKSVTIVNENDKLQQTREEDIQQLESSDTIAYNAATITNLVVDNEQLTAVEIKDHNGQVVKLKADYMLAYYGLALQATPFDAWDVALNKGRILVKGDMATSVPGIFAAGDVVQYEGKTNLIASGYTEAITAVNKAHKFIDPSVTEQLYSTVLYRK</sequence>
<dbReference type="PANTHER" id="PTHR48105">
    <property type="entry name" value="THIOREDOXIN REDUCTASE 1-RELATED-RELATED"/>
    <property type="match status" value="1"/>
</dbReference>
<evidence type="ECO:0000259" key="7">
    <source>
        <dbReference type="Pfam" id="PF07992"/>
    </source>
</evidence>
<dbReference type="Pfam" id="PF07992">
    <property type="entry name" value="Pyr_redox_2"/>
    <property type="match status" value="1"/>
</dbReference>